<comment type="caution">
    <text evidence="1">The sequence shown here is derived from an EMBL/GenBank/DDBJ whole genome shotgun (WGS) entry which is preliminary data.</text>
</comment>
<dbReference type="EMBL" id="VSWD01000004">
    <property type="protein sequence ID" value="KAK3105113.1"/>
    <property type="molecule type" value="Genomic_DNA"/>
</dbReference>
<dbReference type="InterPro" id="IPR052058">
    <property type="entry name" value="Alcohol_O-acetyltransferase"/>
</dbReference>
<evidence type="ECO:0000313" key="2">
    <source>
        <dbReference type="Proteomes" id="UP001186944"/>
    </source>
</evidence>
<dbReference type="SUPFAM" id="SSF52777">
    <property type="entry name" value="CoA-dependent acyltransferases"/>
    <property type="match status" value="1"/>
</dbReference>
<dbReference type="PANTHER" id="PTHR28037">
    <property type="entry name" value="ALCOHOL O-ACETYLTRANSFERASE 1-RELATED"/>
    <property type="match status" value="1"/>
</dbReference>
<dbReference type="AlphaFoldDB" id="A0AA89C413"/>
<dbReference type="PANTHER" id="PTHR28037:SF1">
    <property type="entry name" value="ALCOHOL O-ACETYLTRANSFERASE 1-RELATED"/>
    <property type="match status" value="1"/>
</dbReference>
<protein>
    <recommendedName>
        <fullName evidence="3">Condensation domain-containing protein</fullName>
    </recommendedName>
</protein>
<proteinExistence type="predicted"/>
<organism evidence="1 2">
    <name type="scientific">Pinctada imbricata</name>
    <name type="common">Atlantic pearl-oyster</name>
    <name type="synonym">Pinctada martensii</name>
    <dbReference type="NCBI Taxonomy" id="66713"/>
    <lineage>
        <taxon>Eukaryota</taxon>
        <taxon>Metazoa</taxon>
        <taxon>Spiralia</taxon>
        <taxon>Lophotrochozoa</taxon>
        <taxon>Mollusca</taxon>
        <taxon>Bivalvia</taxon>
        <taxon>Autobranchia</taxon>
        <taxon>Pteriomorphia</taxon>
        <taxon>Pterioida</taxon>
        <taxon>Pterioidea</taxon>
        <taxon>Pteriidae</taxon>
        <taxon>Pinctada</taxon>
    </lineage>
</organism>
<name>A0AA89C413_PINIB</name>
<sequence length="346" mass="39008">MIYGSVRMDTTSASCFQCHHAIIDGVYLGLLFADFFEFLDLIQRRLLCVHDVKESSLWPAIENLVPKATAGKIRRIERVICTGVSSSIENSCDALEAYEHCFHSEISLLSNERKQTSTNRFRVPTFESSRIITECKEKRSTVTGAAIAAACRAFGLLLQPYLPDDVQVLNVPIEVMVNLRRYVANENIFESYPGVAAIHVPITVRIPVKENLLSQDVFWYLARQCSDELRNIIASYEPIRQLSKETKEEINAPKKSGKSKYVICLTNLSNIDGVVKSEQSERFTLTEFPGCTNLAMDDMPIFYIGMYSMRGELHFDIGHCAGYTSSHTASSFCRELVRCLSLKSKL</sequence>
<keyword evidence="2" id="KW-1185">Reference proteome</keyword>
<accession>A0AA89C413</accession>
<gene>
    <name evidence="1" type="ORF">FSP39_017530</name>
</gene>
<evidence type="ECO:0000313" key="1">
    <source>
        <dbReference type="EMBL" id="KAK3105113.1"/>
    </source>
</evidence>
<dbReference type="Proteomes" id="UP001186944">
    <property type="component" value="Unassembled WGS sequence"/>
</dbReference>
<reference evidence="1" key="1">
    <citation type="submission" date="2019-08" db="EMBL/GenBank/DDBJ databases">
        <title>The improved chromosome-level genome for the pearl oyster Pinctada fucata martensii using PacBio sequencing and Hi-C.</title>
        <authorList>
            <person name="Zheng Z."/>
        </authorList>
    </citation>
    <scope>NUCLEOTIDE SEQUENCE</scope>
    <source>
        <strain evidence="1">ZZ-2019</strain>
        <tissue evidence="1">Adductor muscle</tissue>
    </source>
</reference>
<evidence type="ECO:0008006" key="3">
    <source>
        <dbReference type="Google" id="ProtNLM"/>
    </source>
</evidence>